<evidence type="ECO:0000313" key="1">
    <source>
        <dbReference type="EMBL" id="SBP25358.1"/>
    </source>
</evidence>
<sequence length="43" mass="4921">GTLLFPLTLCRHIAHSLSPGPWMELGMNDVEVSHYFIVFTNIY</sequence>
<reference evidence="1" key="1">
    <citation type="submission" date="2016-05" db="EMBL/GenBank/DDBJ databases">
        <authorList>
            <person name="Lavstsen T."/>
            <person name="Jespersen J.S."/>
        </authorList>
    </citation>
    <scope>NUCLEOTIDE SEQUENCE</scope>
    <source>
        <tissue evidence="1">Brain</tissue>
    </source>
</reference>
<protein>
    <submittedName>
        <fullName evidence="1">Uncharacterized protein</fullName>
    </submittedName>
</protein>
<organism evidence="1">
    <name type="scientific">Iconisemion striatum</name>
    <dbReference type="NCBI Taxonomy" id="60296"/>
    <lineage>
        <taxon>Eukaryota</taxon>
        <taxon>Metazoa</taxon>
        <taxon>Chordata</taxon>
        <taxon>Craniata</taxon>
        <taxon>Vertebrata</taxon>
        <taxon>Euteleostomi</taxon>
        <taxon>Actinopterygii</taxon>
        <taxon>Neopterygii</taxon>
        <taxon>Teleostei</taxon>
        <taxon>Neoteleostei</taxon>
        <taxon>Acanthomorphata</taxon>
        <taxon>Ovalentaria</taxon>
        <taxon>Atherinomorphae</taxon>
        <taxon>Cyprinodontiformes</taxon>
        <taxon>Nothobranchiidae</taxon>
        <taxon>Iconisemion</taxon>
    </lineage>
</organism>
<dbReference type="EMBL" id="HADX01003126">
    <property type="protein sequence ID" value="SBP25358.1"/>
    <property type="molecule type" value="Transcribed_RNA"/>
</dbReference>
<feature type="non-terminal residue" evidence="1">
    <location>
        <position position="1"/>
    </location>
</feature>
<name>A0A1A7Y4Z8_9TELE</name>
<proteinExistence type="predicted"/>
<gene>
    <name evidence="1" type="primary">Nfu_g_1_008013</name>
</gene>
<reference evidence="1" key="2">
    <citation type="submission" date="2016-06" db="EMBL/GenBank/DDBJ databases">
        <title>The genome of a short-lived fish provides insights into sex chromosome evolution and the genetic control of aging.</title>
        <authorList>
            <person name="Reichwald K."/>
            <person name="Felder M."/>
            <person name="Petzold A."/>
            <person name="Koch P."/>
            <person name="Groth M."/>
            <person name="Platzer M."/>
        </authorList>
    </citation>
    <scope>NUCLEOTIDE SEQUENCE</scope>
    <source>
        <tissue evidence="1">Brain</tissue>
    </source>
</reference>
<dbReference type="AlphaFoldDB" id="A0A1A7Y4Z8"/>
<accession>A0A1A7Y4Z8</accession>
<feature type="non-terminal residue" evidence="1">
    <location>
        <position position="43"/>
    </location>
</feature>